<sequence>PTLRVFLYFNFLFPNIQFSLSYLLNSWIVEEFCLCVMLTADIEREILEVADVPHFVTKAILSSSNKAVTKGMTRVEY</sequence>
<dbReference type="AlphaFoldDB" id="A0A0B6YM98"/>
<dbReference type="EMBL" id="HACG01010031">
    <property type="protein sequence ID" value="CEK56896.1"/>
    <property type="molecule type" value="Transcribed_RNA"/>
</dbReference>
<reference evidence="1" key="1">
    <citation type="submission" date="2014-12" db="EMBL/GenBank/DDBJ databases">
        <title>Insight into the proteome of Arion vulgaris.</title>
        <authorList>
            <person name="Aradska J."/>
            <person name="Bulat T."/>
            <person name="Smidak R."/>
            <person name="Sarate P."/>
            <person name="Gangsoo J."/>
            <person name="Sialana F."/>
            <person name="Bilban M."/>
            <person name="Lubec G."/>
        </authorList>
    </citation>
    <scope>NUCLEOTIDE SEQUENCE</scope>
    <source>
        <tissue evidence="1">Skin</tissue>
    </source>
</reference>
<protein>
    <submittedName>
        <fullName evidence="1">Uncharacterized protein</fullName>
    </submittedName>
</protein>
<feature type="non-terminal residue" evidence="1">
    <location>
        <position position="1"/>
    </location>
</feature>
<name>A0A0B6YM98_9EUPU</name>
<gene>
    <name evidence="1" type="primary">ORF28787</name>
</gene>
<accession>A0A0B6YM98</accession>
<evidence type="ECO:0000313" key="1">
    <source>
        <dbReference type="EMBL" id="CEK56896.1"/>
    </source>
</evidence>
<proteinExistence type="predicted"/>
<organism evidence="1">
    <name type="scientific">Arion vulgaris</name>
    <dbReference type="NCBI Taxonomy" id="1028688"/>
    <lineage>
        <taxon>Eukaryota</taxon>
        <taxon>Metazoa</taxon>
        <taxon>Spiralia</taxon>
        <taxon>Lophotrochozoa</taxon>
        <taxon>Mollusca</taxon>
        <taxon>Gastropoda</taxon>
        <taxon>Heterobranchia</taxon>
        <taxon>Euthyneura</taxon>
        <taxon>Panpulmonata</taxon>
        <taxon>Eupulmonata</taxon>
        <taxon>Stylommatophora</taxon>
        <taxon>Helicina</taxon>
        <taxon>Arionoidea</taxon>
        <taxon>Arionidae</taxon>
        <taxon>Arion</taxon>
    </lineage>
</organism>
<feature type="non-terminal residue" evidence="1">
    <location>
        <position position="77"/>
    </location>
</feature>